<keyword evidence="7" id="KW-1185">Reference proteome</keyword>
<dbReference type="SUPFAM" id="SSF54184">
    <property type="entry name" value="Penicillin-binding protein 2x (pbp-2x), c-terminal domain"/>
    <property type="match status" value="2"/>
</dbReference>
<dbReference type="SUPFAM" id="SSF56519">
    <property type="entry name" value="Penicillin binding protein dimerisation domain"/>
    <property type="match status" value="1"/>
</dbReference>
<name>A0ABR7SZF6_HELCL</name>
<dbReference type="Pfam" id="PF03793">
    <property type="entry name" value="PASTA"/>
    <property type="match status" value="2"/>
</dbReference>
<evidence type="ECO:0000256" key="4">
    <source>
        <dbReference type="SAM" id="Phobius"/>
    </source>
</evidence>
<comment type="similarity">
    <text evidence="2">Belongs to the transpeptidase family.</text>
</comment>
<accession>A0ABR7SZF6</accession>
<feature type="domain" description="PASTA" evidence="5">
    <location>
        <begin position="584"/>
        <end position="644"/>
    </location>
</feature>
<comment type="subcellular location">
    <subcellularLocation>
        <location evidence="1">Membrane</location>
    </subcellularLocation>
</comment>
<evidence type="ECO:0000256" key="3">
    <source>
        <dbReference type="ARBA" id="ARBA00023136"/>
    </source>
</evidence>
<dbReference type="Gene3D" id="3.30.450.330">
    <property type="match status" value="1"/>
</dbReference>
<evidence type="ECO:0000256" key="1">
    <source>
        <dbReference type="ARBA" id="ARBA00004370"/>
    </source>
</evidence>
<evidence type="ECO:0000259" key="5">
    <source>
        <dbReference type="PROSITE" id="PS51178"/>
    </source>
</evidence>
<evidence type="ECO:0000256" key="2">
    <source>
        <dbReference type="ARBA" id="ARBA00007171"/>
    </source>
</evidence>
<dbReference type="PANTHER" id="PTHR30627">
    <property type="entry name" value="PEPTIDOGLYCAN D,D-TRANSPEPTIDASE"/>
    <property type="match status" value="1"/>
</dbReference>
<dbReference type="NCBIfam" id="TIGR02214">
    <property type="entry name" value="spoVD_pbp"/>
    <property type="match status" value="1"/>
</dbReference>
<dbReference type="InterPro" id="IPR036138">
    <property type="entry name" value="PBP_dimer_sf"/>
</dbReference>
<dbReference type="Gene3D" id="3.40.710.10">
    <property type="entry name" value="DD-peptidase/beta-lactamase superfamily"/>
    <property type="match status" value="1"/>
</dbReference>
<feature type="domain" description="PASTA" evidence="5">
    <location>
        <begin position="654"/>
        <end position="712"/>
    </location>
</feature>
<keyword evidence="3 4" id="KW-0472">Membrane</keyword>
<keyword evidence="4" id="KW-0812">Transmembrane</keyword>
<dbReference type="SMART" id="SM00740">
    <property type="entry name" value="PASTA"/>
    <property type="match status" value="2"/>
</dbReference>
<dbReference type="CDD" id="cd06575">
    <property type="entry name" value="PASTA_Pbp2x-like_2"/>
    <property type="match status" value="1"/>
</dbReference>
<dbReference type="InterPro" id="IPR005543">
    <property type="entry name" value="PASTA_dom"/>
</dbReference>
<dbReference type="InterPro" id="IPR001460">
    <property type="entry name" value="PCN-bd_Tpept"/>
</dbReference>
<dbReference type="InterPro" id="IPR050515">
    <property type="entry name" value="Beta-lactam/transpept"/>
</dbReference>
<dbReference type="InterPro" id="IPR011927">
    <property type="entry name" value="SpoVD_pbp"/>
</dbReference>
<protein>
    <submittedName>
        <fullName evidence="6">Stage V sporulation protein D</fullName>
    </submittedName>
</protein>
<evidence type="ECO:0000313" key="7">
    <source>
        <dbReference type="Proteomes" id="UP000617402"/>
    </source>
</evidence>
<dbReference type="Gene3D" id="3.90.1310.10">
    <property type="entry name" value="Penicillin-binding protein 2a (Domain 2)"/>
    <property type="match status" value="1"/>
</dbReference>
<dbReference type="Gene3D" id="1.10.150.770">
    <property type="match status" value="1"/>
</dbReference>
<sequence length="718" mass="77725">MFATPVQVRKRSTHILIGFTALVCILILRLFWVQVVNGSFYAEKAEDVRMRELPVEAKRGTIYDRNMNSLAVSVSVDSVVANPAEVKKNKEPDQRAIANELARILEMDPEKVFQTITKANSGFVWVKRKVEPDKIEQLRNSTVKLNGISFIPESKRFYEKGKLAAHILGFTDTDARGIEGLELIFDKDLRGLPGKLVAEYDARNLELPQAQHAYVRPIDGHSLVLTIDETVQYIIERELDKLDRERKPKGATIIVMDVKTGRILGMSNRPTYDPNERDKYPDTARRNRAINDVYEPGSTFKIVTASAAIEEGAVKDTDKFYDPGYATIGDRKVRCWKPDGHGSQTFPEVVQNSCNPGFIQIGMNLGVEKFYNYLLAFGFGSPTGISMNGEAAGILVPKKTVKPIDLATMSIGQANAVTPIQLITAVSAVANGGKLMKPQLVEKVLDSQGAVIQTFEPEVVRQVVSKETAQKLNLILETVVSKGTGTNAYIEGYRVGGKTGTAQKIKPNGGYMEGEYVVSFVGIAPANDPAVACLVVVDAPQGVQQFGGLVAAPVFKSVMTDVLRHLGIPPQMNTGEAPAAATNQVEAVAVPQVTGIGVDDAEDRLLHVGLGVATEGFGTRVVNQLPQPGEKVTPQTTVVLYLAEDDKTAKVNPGTQVECPDLLGKGIKQVGDTLAKLGLSFEPVGTGVAKSQSYKAGTKLPVGTVVRVEFVPADETGP</sequence>
<comment type="caution">
    <text evidence="6">The sequence shown here is derived from an EMBL/GenBank/DDBJ whole genome shotgun (WGS) entry which is preliminary data.</text>
</comment>
<organism evidence="6 7">
    <name type="scientific">Heliobacterium chlorum</name>
    <dbReference type="NCBI Taxonomy" id="2698"/>
    <lineage>
        <taxon>Bacteria</taxon>
        <taxon>Bacillati</taxon>
        <taxon>Bacillota</taxon>
        <taxon>Clostridia</taxon>
        <taxon>Eubacteriales</taxon>
        <taxon>Heliobacteriaceae</taxon>
        <taxon>Heliobacterium</taxon>
    </lineage>
</organism>
<dbReference type="InterPro" id="IPR012338">
    <property type="entry name" value="Beta-lactam/transpept-like"/>
</dbReference>
<keyword evidence="4" id="KW-1133">Transmembrane helix</keyword>
<evidence type="ECO:0000313" key="6">
    <source>
        <dbReference type="EMBL" id="MBC9783247.1"/>
    </source>
</evidence>
<dbReference type="Proteomes" id="UP000617402">
    <property type="component" value="Unassembled WGS sequence"/>
</dbReference>
<dbReference type="Gene3D" id="3.30.10.20">
    <property type="match status" value="1"/>
</dbReference>
<dbReference type="Pfam" id="PF03717">
    <property type="entry name" value="PBP_dimer"/>
    <property type="match status" value="1"/>
</dbReference>
<dbReference type="SUPFAM" id="SSF56601">
    <property type="entry name" value="beta-lactamase/transpeptidase-like"/>
    <property type="match status" value="1"/>
</dbReference>
<reference evidence="6 7" key="1">
    <citation type="submission" date="2020-07" db="EMBL/GenBank/DDBJ databases">
        <title>Draft whole-genome sequence of Heliobacterium chlorum DSM 3682, type strain.</title>
        <authorList>
            <person name="Kyndt J.A."/>
            <person name="Meyer T.E."/>
            <person name="Imhoff J.F."/>
        </authorList>
    </citation>
    <scope>NUCLEOTIDE SEQUENCE [LARGE SCALE GENOMIC DNA]</scope>
    <source>
        <strain evidence="6 7">DSM 3682</strain>
    </source>
</reference>
<dbReference type="RefSeq" id="WP_188038406.1">
    <property type="nucleotide sequence ID" value="NZ_JACVHF010000001.1"/>
</dbReference>
<gene>
    <name evidence="6" type="ORF">H1S01_01830</name>
</gene>
<feature type="transmembrane region" description="Helical" evidence="4">
    <location>
        <begin position="12"/>
        <end position="32"/>
    </location>
</feature>
<dbReference type="EMBL" id="JACVHF010000001">
    <property type="protein sequence ID" value="MBC9783247.1"/>
    <property type="molecule type" value="Genomic_DNA"/>
</dbReference>
<dbReference type="PANTHER" id="PTHR30627:SF1">
    <property type="entry name" value="PEPTIDOGLYCAN D,D-TRANSPEPTIDASE FTSI"/>
    <property type="match status" value="1"/>
</dbReference>
<dbReference type="PROSITE" id="PS51178">
    <property type="entry name" value="PASTA"/>
    <property type="match status" value="2"/>
</dbReference>
<dbReference type="InterPro" id="IPR005311">
    <property type="entry name" value="PBP_dimer"/>
</dbReference>
<dbReference type="CDD" id="cd06576">
    <property type="entry name" value="PASTA_Pbp2x-like_1"/>
    <property type="match status" value="1"/>
</dbReference>
<proteinExistence type="inferred from homology"/>
<dbReference type="Pfam" id="PF00905">
    <property type="entry name" value="Transpeptidase"/>
    <property type="match status" value="1"/>
</dbReference>